<dbReference type="AlphaFoldDB" id="A0AA95FWY6"/>
<evidence type="ECO:0000259" key="5">
    <source>
        <dbReference type="PROSITE" id="PS50931"/>
    </source>
</evidence>
<dbReference type="InterPro" id="IPR000847">
    <property type="entry name" value="LysR_HTH_N"/>
</dbReference>
<dbReference type="EMBL" id="CP123488">
    <property type="protein sequence ID" value="WGL54413.1"/>
    <property type="molecule type" value="Genomic_DNA"/>
</dbReference>
<gene>
    <name evidence="6" type="ORF">QBD33_11975</name>
</gene>
<dbReference type="InterPro" id="IPR005119">
    <property type="entry name" value="LysR_subst-bd"/>
</dbReference>
<evidence type="ECO:0000256" key="4">
    <source>
        <dbReference type="ARBA" id="ARBA00023163"/>
    </source>
</evidence>
<dbReference type="Pfam" id="PF00126">
    <property type="entry name" value="HTH_1"/>
    <property type="match status" value="1"/>
</dbReference>
<dbReference type="SUPFAM" id="SSF46785">
    <property type="entry name" value="Winged helix' DNA-binding domain"/>
    <property type="match status" value="1"/>
</dbReference>
<dbReference type="Pfam" id="PF03466">
    <property type="entry name" value="LysR_substrate"/>
    <property type="match status" value="1"/>
</dbReference>
<keyword evidence="2" id="KW-0805">Transcription regulation</keyword>
<evidence type="ECO:0000256" key="3">
    <source>
        <dbReference type="ARBA" id="ARBA00023125"/>
    </source>
</evidence>
<evidence type="ECO:0000313" key="6">
    <source>
        <dbReference type="EMBL" id="WGL54413.1"/>
    </source>
</evidence>
<dbReference type="PANTHER" id="PTHR30537:SF5">
    <property type="entry name" value="HTH-TYPE TRANSCRIPTIONAL ACTIVATOR TTDR-RELATED"/>
    <property type="match status" value="1"/>
</dbReference>
<dbReference type="PANTHER" id="PTHR30537">
    <property type="entry name" value="HTH-TYPE TRANSCRIPTIONAL REGULATOR"/>
    <property type="match status" value="1"/>
</dbReference>
<dbReference type="InterPro" id="IPR036390">
    <property type="entry name" value="WH_DNA-bd_sf"/>
</dbReference>
<dbReference type="GO" id="GO:0003700">
    <property type="term" value="F:DNA-binding transcription factor activity"/>
    <property type="evidence" value="ECO:0007669"/>
    <property type="project" value="InterPro"/>
</dbReference>
<dbReference type="Gene3D" id="3.40.190.290">
    <property type="match status" value="1"/>
</dbReference>
<organism evidence="6 7">
    <name type="scientific">Kluyvera intermedia</name>
    <name type="common">Enterobacter intermedius</name>
    <dbReference type="NCBI Taxonomy" id="61648"/>
    <lineage>
        <taxon>Bacteria</taxon>
        <taxon>Pseudomonadati</taxon>
        <taxon>Pseudomonadota</taxon>
        <taxon>Gammaproteobacteria</taxon>
        <taxon>Enterobacterales</taxon>
        <taxon>Enterobacteriaceae</taxon>
        <taxon>Kluyvera</taxon>
    </lineage>
</organism>
<protein>
    <submittedName>
        <fullName evidence="6">LysR family transcriptional regulator</fullName>
    </submittedName>
</protein>
<dbReference type="Gene3D" id="1.10.10.10">
    <property type="entry name" value="Winged helix-like DNA-binding domain superfamily/Winged helix DNA-binding domain"/>
    <property type="match status" value="1"/>
</dbReference>
<dbReference type="GO" id="GO:0003677">
    <property type="term" value="F:DNA binding"/>
    <property type="evidence" value="ECO:0007669"/>
    <property type="project" value="UniProtKB-KW"/>
</dbReference>
<dbReference type="Proteomes" id="UP001177527">
    <property type="component" value="Chromosome"/>
</dbReference>
<sequence>MLDLSSINIRTLLFFIAVYDAQSFSRVARKDGVSASMISRTMQQFEEAVGQQLFYRNTRSVIPTEAAHQLIEYVRAIADELARAKEVLQNRAATPSGAVRINAPVFFGQRHIAPWLSGLIERYPDLHVELILTDDFIDPHREAADVIFRIAALSDSGLHARTLGFQQYHLAASPGYLQKHAMPQTPDDISQHQCLVYKGSSGANRWLIKQGAEPWTHYPVAARMTSNNAEALLTAALSDMGLVLFPDWLIGDCLKSGTLVKVLPDYEVAIHAEAQQISAIYPNARHPPLNVRAVIDYYLEVFGTPLYWQVSSPD</sequence>
<feature type="domain" description="HTH lysR-type" evidence="5">
    <location>
        <begin position="7"/>
        <end position="64"/>
    </location>
</feature>
<keyword evidence="3" id="KW-0238">DNA-binding</keyword>
<keyword evidence="4" id="KW-0804">Transcription</keyword>
<dbReference type="PROSITE" id="PS50931">
    <property type="entry name" value="HTH_LYSR"/>
    <property type="match status" value="1"/>
</dbReference>
<dbReference type="RefSeq" id="WP_280555476.1">
    <property type="nucleotide sequence ID" value="NZ_CP123488.1"/>
</dbReference>
<evidence type="ECO:0000256" key="1">
    <source>
        <dbReference type="ARBA" id="ARBA00009437"/>
    </source>
</evidence>
<evidence type="ECO:0000256" key="2">
    <source>
        <dbReference type="ARBA" id="ARBA00023015"/>
    </source>
</evidence>
<dbReference type="SUPFAM" id="SSF53850">
    <property type="entry name" value="Periplasmic binding protein-like II"/>
    <property type="match status" value="1"/>
</dbReference>
<comment type="similarity">
    <text evidence="1">Belongs to the LysR transcriptional regulatory family.</text>
</comment>
<dbReference type="InterPro" id="IPR058163">
    <property type="entry name" value="LysR-type_TF_proteobact-type"/>
</dbReference>
<accession>A0AA95FWY6</accession>
<proteinExistence type="inferred from homology"/>
<reference evidence="6" key="1">
    <citation type="submission" date="2023-04" db="EMBL/GenBank/DDBJ databases">
        <title>APH(3)-Id, a novel chromosomal aminoglycoside phosphotransferase, identified from an environmental isolate of Kluyvera intermedia DW18.</title>
        <authorList>
            <person name="Sha Y."/>
        </authorList>
    </citation>
    <scope>NUCLEOTIDE SEQUENCE</scope>
    <source>
        <strain evidence="6">DW18</strain>
    </source>
</reference>
<dbReference type="InterPro" id="IPR036388">
    <property type="entry name" value="WH-like_DNA-bd_sf"/>
</dbReference>
<name>A0AA95FWY6_KLUIN</name>
<dbReference type="CDD" id="cd08422">
    <property type="entry name" value="PBP2_CrgA_like"/>
    <property type="match status" value="1"/>
</dbReference>
<evidence type="ECO:0000313" key="7">
    <source>
        <dbReference type="Proteomes" id="UP001177527"/>
    </source>
</evidence>